<name>A0A1I3VTL5_9LACT</name>
<evidence type="ECO:0000313" key="2">
    <source>
        <dbReference type="Proteomes" id="UP000199589"/>
    </source>
</evidence>
<protein>
    <recommendedName>
        <fullName evidence="3">DUF2508 domain-containing protein</fullName>
    </recommendedName>
</protein>
<organism evidence="1 2">
    <name type="scientific">Marinilactibacillus piezotolerans</name>
    <dbReference type="NCBI Taxonomy" id="258723"/>
    <lineage>
        <taxon>Bacteria</taxon>
        <taxon>Bacillati</taxon>
        <taxon>Bacillota</taxon>
        <taxon>Bacilli</taxon>
        <taxon>Lactobacillales</taxon>
        <taxon>Carnobacteriaceae</taxon>
        <taxon>Marinilactibacillus</taxon>
    </lineage>
</organism>
<evidence type="ECO:0000313" key="1">
    <source>
        <dbReference type="EMBL" id="SFJ98532.1"/>
    </source>
</evidence>
<dbReference type="InterPro" id="IPR019644">
    <property type="entry name" value="DUF2508"/>
</dbReference>
<dbReference type="Pfam" id="PF10704">
    <property type="entry name" value="DUF2508"/>
    <property type="match status" value="1"/>
</dbReference>
<dbReference type="AlphaFoldDB" id="A0A1I3VTL5"/>
<dbReference type="Proteomes" id="UP000199589">
    <property type="component" value="Unassembled WGS sequence"/>
</dbReference>
<dbReference type="OrthoDB" id="2167041at2"/>
<gene>
    <name evidence="1" type="ORF">SAMN04488569_10058</name>
</gene>
<sequence>MGLFKRKSKLRKEYDEKLLSLMQHQKALWENSKVMEEIIVEEHPKLKAERKLAQAKYFYLFKEAKVRKIKGN</sequence>
<keyword evidence="2" id="KW-1185">Reference proteome</keyword>
<reference evidence="2" key="1">
    <citation type="submission" date="2016-10" db="EMBL/GenBank/DDBJ databases">
        <authorList>
            <person name="Varghese N."/>
            <person name="Submissions S."/>
        </authorList>
    </citation>
    <scope>NUCLEOTIDE SEQUENCE [LARGE SCALE GENOMIC DNA]</scope>
    <source>
        <strain evidence="2">DSM 16108</strain>
    </source>
</reference>
<dbReference type="STRING" id="258723.GCA_900169305_01076"/>
<accession>A0A1I3VTL5</accession>
<proteinExistence type="predicted"/>
<dbReference type="EMBL" id="FOSJ01000005">
    <property type="protein sequence ID" value="SFJ98532.1"/>
    <property type="molecule type" value="Genomic_DNA"/>
</dbReference>
<dbReference type="RefSeq" id="WP_072693164.1">
    <property type="nucleotide sequence ID" value="NZ_FOSJ01000005.1"/>
</dbReference>
<evidence type="ECO:0008006" key="3">
    <source>
        <dbReference type="Google" id="ProtNLM"/>
    </source>
</evidence>